<accession>A0A1M6P4B1</accession>
<evidence type="ECO:0000313" key="2">
    <source>
        <dbReference type="EMBL" id="SHK02809.1"/>
    </source>
</evidence>
<name>A0A1M6P4B1_9FIRM</name>
<protein>
    <submittedName>
        <fullName evidence="2">Uncharacterized protein</fullName>
    </submittedName>
</protein>
<reference evidence="3" key="1">
    <citation type="submission" date="2016-11" db="EMBL/GenBank/DDBJ databases">
        <authorList>
            <person name="Varghese N."/>
            <person name="Submissions S."/>
        </authorList>
    </citation>
    <scope>NUCLEOTIDE SEQUENCE [LARGE SCALE GENOMIC DNA]</scope>
    <source>
        <strain evidence="3">DSM 17957</strain>
    </source>
</reference>
<dbReference type="EMBL" id="FQZV01000064">
    <property type="protein sequence ID" value="SHK02809.1"/>
    <property type="molecule type" value="Genomic_DNA"/>
</dbReference>
<keyword evidence="1" id="KW-1133">Transmembrane helix</keyword>
<organism evidence="2 3">
    <name type="scientific">Geosporobacter subterraneus DSM 17957</name>
    <dbReference type="NCBI Taxonomy" id="1121919"/>
    <lineage>
        <taxon>Bacteria</taxon>
        <taxon>Bacillati</taxon>
        <taxon>Bacillota</taxon>
        <taxon>Clostridia</taxon>
        <taxon>Peptostreptococcales</taxon>
        <taxon>Thermotaleaceae</taxon>
        <taxon>Geosporobacter</taxon>
    </lineage>
</organism>
<dbReference type="AlphaFoldDB" id="A0A1M6P4B1"/>
<evidence type="ECO:0000313" key="3">
    <source>
        <dbReference type="Proteomes" id="UP000184536"/>
    </source>
</evidence>
<feature type="transmembrane region" description="Helical" evidence="1">
    <location>
        <begin position="40"/>
        <end position="58"/>
    </location>
</feature>
<evidence type="ECO:0000256" key="1">
    <source>
        <dbReference type="SAM" id="Phobius"/>
    </source>
</evidence>
<sequence length="65" mass="7641">MQFFFLSLVLKNAIHTHSYIENEKFIDVTERLPFTERFTWLMTASLSLLTLGVLVFLYKTIKQVG</sequence>
<dbReference type="Proteomes" id="UP000184536">
    <property type="component" value="Unassembled WGS sequence"/>
</dbReference>
<keyword evidence="1" id="KW-0472">Membrane</keyword>
<keyword evidence="3" id="KW-1185">Reference proteome</keyword>
<gene>
    <name evidence="2" type="ORF">SAMN02745975_03483</name>
</gene>
<dbReference type="STRING" id="1121919.SAMN02745975_03483"/>
<proteinExistence type="predicted"/>
<keyword evidence="1" id="KW-0812">Transmembrane</keyword>